<protein>
    <submittedName>
        <fullName evidence="2">Uncharacterized protein</fullName>
    </submittedName>
</protein>
<keyword evidence="1" id="KW-0472">Membrane</keyword>
<accession>A0A1A0HAJ3</accession>
<reference evidence="2 3" key="1">
    <citation type="submission" date="2016-05" db="EMBL/GenBank/DDBJ databases">
        <title>Comparative genomics of biotechnologically important yeasts.</title>
        <authorList>
            <consortium name="DOE Joint Genome Institute"/>
            <person name="Riley R."/>
            <person name="Haridas S."/>
            <person name="Wolfe K.H."/>
            <person name="Lopes M.R."/>
            <person name="Hittinger C.T."/>
            <person name="Goker M."/>
            <person name="Salamov A."/>
            <person name="Wisecaver J."/>
            <person name="Long T.M."/>
            <person name="Aerts A.L."/>
            <person name="Barry K."/>
            <person name="Choi C."/>
            <person name="Clum A."/>
            <person name="Coughlan A.Y."/>
            <person name="Deshpande S."/>
            <person name="Douglass A.P."/>
            <person name="Hanson S.J."/>
            <person name="Klenk H.-P."/>
            <person name="LaButti K."/>
            <person name="Lapidus A."/>
            <person name="Lindquist E."/>
            <person name="Lipzen A."/>
            <person name="Meier-kolthoff J.P."/>
            <person name="Ohm R.A."/>
            <person name="Otillar R.P."/>
            <person name="Pangilinan J."/>
            <person name="Peng Y."/>
            <person name="Rokas A."/>
            <person name="Rosa C.A."/>
            <person name="Scheuner C."/>
            <person name="Sibirny A.A."/>
            <person name="Slot J.C."/>
            <person name="Stielow J.B."/>
            <person name="Sun H."/>
            <person name="Kurtzman C.P."/>
            <person name="Blackwell M."/>
            <person name="Grigoriev I.V."/>
            <person name="Jeffries T.W."/>
        </authorList>
    </citation>
    <scope>NUCLEOTIDE SEQUENCE [LARGE SCALE GENOMIC DNA]</scope>
    <source>
        <strain evidence="2 3">NRRL YB-4993</strain>
    </source>
</reference>
<evidence type="ECO:0000313" key="3">
    <source>
        <dbReference type="Proteomes" id="UP000092555"/>
    </source>
</evidence>
<keyword evidence="1" id="KW-0812">Transmembrane</keyword>
<sequence length="138" mass="15762">MGGVMAGLWVVLWLVYGCCLYVTGLGRRTLKHTHETSHCIAMRIPAIRNNHKNTGSMTACMSAYHMVLVHVYTGYLGTKHWHTNAIHALSTKVQLCKYRQDRAEVLPPEVSGISFAETERLPFVPCSHFWDRWIVDMF</sequence>
<dbReference type="Proteomes" id="UP000092555">
    <property type="component" value="Unassembled WGS sequence"/>
</dbReference>
<dbReference type="AlphaFoldDB" id="A0A1A0HAJ3"/>
<keyword evidence="1" id="KW-1133">Transmembrane helix</keyword>
<dbReference type="EMBL" id="LXTC01000003">
    <property type="protein sequence ID" value="OBA20898.1"/>
    <property type="molecule type" value="Genomic_DNA"/>
</dbReference>
<evidence type="ECO:0000256" key="1">
    <source>
        <dbReference type="SAM" id="Phobius"/>
    </source>
</evidence>
<keyword evidence="3" id="KW-1185">Reference proteome</keyword>
<dbReference type="RefSeq" id="XP_018711408.1">
    <property type="nucleotide sequence ID" value="XM_018854662.1"/>
</dbReference>
<evidence type="ECO:0000313" key="2">
    <source>
        <dbReference type="EMBL" id="OBA20898.1"/>
    </source>
</evidence>
<gene>
    <name evidence="2" type="ORF">METBIDRAFT_166181</name>
</gene>
<name>A0A1A0HAJ3_9ASCO</name>
<dbReference type="GeneID" id="30027638"/>
<proteinExistence type="predicted"/>
<feature type="transmembrane region" description="Helical" evidence="1">
    <location>
        <begin position="6"/>
        <end position="25"/>
    </location>
</feature>
<organism evidence="2 3">
    <name type="scientific">Metschnikowia bicuspidata var. bicuspidata NRRL YB-4993</name>
    <dbReference type="NCBI Taxonomy" id="869754"/>
    <lineage>
        <taxon>Eukaryota</taxon>
        <taxon>Fungi</taxon>
        <taxon>Dikarya</taxon>
        <taxon>Ascomycota</taxon>
        <taxon>Saccharomycotina</taxon>
        <taxon>Pichiomycetes</taxon>
        <taxon>Metschnikowiaceae</taxon>
        <taxon>Metschnikowia</taxon>
    </lineage>
</organism>
<comment type="caution">
    <text evidence="2">The sequence shown here is derived from an EMBL/GenBank/DDBJ whole genome shotgun (WGS) entry which is preliminary data.</text>
</comment>